<keyword evidence="8 19" id="KW-0472">Membrane</keyword>
<evidence type="ECO:0000256" key="4">
    <source>
        <dbReference type="ARBA" id="ARBA00022448"/>
    </source>
</evidence>
<evidence type="ECO:0000256" key="3">
    <source>
        <dbReference type="ARBA" id="ARBA00011036"/>
    </source>
</evidence>
<reference evidence="21" key="1">
    <citation type="submission" date="2019-06" db="EMBL/GenBank/DDBJ databases">
        <authorList>
            <consortium name="Wellcome Sanger Institute Data Sharing"/>
        </authorList>
    </citation>
    <scope>NUCLEOTIDE SEQUENCE [LARGE SCALE GENOMIC DNA]</scope>
</reference>
<feature type="transmembrane region" description="Helical" evidence="19">
    <location>
        <begin position="352"/>
        <end position="371"/>
    </location>
</feature>
<protein>
    <recommendedName>
        <fullName evidence="14">Ammonium transporter Rh type A</fullName>
    </recommendedName>
    <alternativeName>
        <fullName evidence="16">Erythrocyte membrane glycoprotein Rh50</fullName>
    </alternativeName>
    <alternativeName>
        <fullName evidence="15">Rhesus blood group family type A glycoprotein</fullName>
    </alternativeName>
</protein>
<reference evidence="21" key="3">
    <citation type="submission" date="2025-09" db="UniProtKB">
        <authorList>
            <consortium name="Ensembl"/>
        </authorList>
    </citation>
    <scope>IDENTIFICATION</scope>
</reference>
<evidence type="ECO:0000256" key="10">
    <source>
        <dbReference type="ARBA" id="ARBA00023180"/>
    </source>
</evidence>
<evidence type="ECO:0000256" key="5">
    <source>
        <dbReference type="ARBA" id="ARBA00022475"/>
    </source>
</evidence>
<feature type="transmembrane region" description="Helical" evidence="19">
    <location>
        <begin position="215"/>
        <end position="234"/>
    </location>
</feature>
<evidence type="ECO:0000256" key="19">
    <source>
        <dbReference type="SAM" id="Phobius"/>
    </source>
</evidence>
<feature type="transmembrane region" description="Helical" evidence="19">
    <location>
        <begin position="254"/>
        <end position="274"/>
    </location>
</feature>
<comment type="catalytic activity">
    <reaction evidence="1">
        <text>NH4(+)(in) = NH4(+)(out)</text>
        <dbReference type="Rhea" id="RHEA:28747"/>
        <dbReference type="ChEBI" id="CHEBI:28938"/>
    </reaction>
</comment>
<dbReference type="InParanoid" id="A0A672GHQ3"/>
<evidence type="ECO:0000313" key="22">
    <source>
        <dbReference type="Proteomes" id="UP000472267"/>
    </source>
</evidence>
<comment type="similarity">
    <text evidence="3">Belongs to the ammonium transporter (TC 2.A.49) family. Rh subfamily.</text>
</comment>
<evidence type="ECO:0000256" key="2">
    <source>
        <dbReference type="ARBA" id="ARBA00004651"/>
    </source>
</evidence>
<proteinExistence type="inferred from homology"/>
<evidence type="ECO:0000256" key="9">
    <source>
        <dbReference type="ARBA" id="ARBA00023177"/>
    </source>
</evidence>
<dbReference type="InterPro" id="IPR029020">
    <property type="entry name" value="Ammonium/urea_transptr"/>
</dbReference>
<evidence type="ECO:0000256" key="14">
    <source>
        <dbReference type="ARBA" id="ARBA00041037"/>
    </source>
</evidence>
<evidence type="ECO:0000256" key="12">
    <source>
        <dbReference type="ARBA" id="ARBA00035761"/>
    </source>
</evidence>
<organism evidence="21 22">
    <name type="scientific">Salarias fasciatus</name>
    <name type="common">Jewelled blenny</name>
    <name type="synonym">Blennius fasciatus</name>
    <dbReference type="NCBI Taxonomy" id="181472"/>
    <lineage>
        <taxon>Eukaryota</taxon>
        <taxon>Metazoa</taxon>
        <taxon>Chordata</taxon>
        <taxon>Craniata</taxon>
        <taxon>Vertebrata</taxon>
        <taxon>Euteleostomi</taxon>
        <taxon>Actinopterygii</taxon>
        <taxon>Neopterygii</taxon>
        <taxon>Teleostei</taxon>
        <taxon>Neoteleostei</taxon>
        <taxon>Acanthomorphata</taxon>
        <taxon>Ovalentaria</taxon>
        <taxon>Blenniimorphae</taxon>
        <taxon>Blenniiformes</taxon>
        <taxon>Blennioidei</taxon>
        <taxon>Blenniidae</taxon>
        <taxon>Salariinae</taxon>
        <taxon>Salarias</taxon>
    </lineage>
</organism>
<evidence type="ECO:0000256" key="11">
    <source>
        <dbReference type="ARBA" id="ARBA00025220"/>
    </source>
</evidence>
<feature type="transmembrane region" description="Helical" evidence="19">
    <location>
        <begin position="185"/>
        <end position="203"/>
    </location>
</feature>
<keyword evidence="22" id="KW-1185">Reference proteome</keyword>
<name>A0A672GHQ3_SALFA</name>
<dbReference type="PRINTS" id="PR00342">
    <property type="entry name" value="RHESUSRHD"/>
</dbReference>
<feature type="transmembrane region" description="Helical" evidence="19">
    <location>
        <begin position="97"/>
        <end position="114"/>
    </location>
</feature>
<evidence type="ECO:0000256" key="6">
    <source>
        <dbReference type="ARBA" id="ARBA00022692"/>
    </source>
</evidence>
<keyword evidence="9" id="KW-0924">Ammonia transport</keyword>
<dbReference type="AlphaFoldDB" id="A0A672GHQ3"/>
<evidence type="ECO:0000256" key="8">
    <source>
        <dbReference type="ARBA" id="ARBA00023136"/>
    </source>
</evidence>
<feature type="compositionally biased region" description="Basic and acidic residues" evidence="18">
    <location>
        <begin position="432"/>
        <end position="445"/>
    </location>
</feature>
<dbReference type="PANTHER" id="PTHR11730:SF32">
    <property type="entry name" value="AMMONIUM TRANSPORTER RH TYPE A"/>
    <property type="match status" value="1"/>
</dbReference>
<feature type="transmembrane region" description="Helical" evidence="19">
    <location>
        <begin position="311"/>
        <end position="332"/>
    </location>
</feature>
<evidence type="ECO:0000256" key="18">
    <source>
        <dbReference type="SAM" id="MobiDB-lite"/>
    </source>
</evidence>
<evidence type="ECO:0000256" key="15">
    <source>
        <dbReference type="ARBA" id="ARBA00042104"/>
    </source>
</evidence>
<keyword evidence="6 19" id="KW-0812">Transmembrane</keyword>
<dbReference type="Pfam" id="PF00909">
    <property type="entry name" value="Ammonium_transp"/>
    <property type="match status" value="1"/>
</dbReference>
<gene>
    <name evidence="21" type="primary">rhag</name>
</gene>
<reference evidence="21" key="2">
    <citation type="submission" date="2025-08" db="UniProtKB">
        <authorList>
            <consortium name="Ensembl"/>
        </authorList>
    </citation>
    <scope>IDENTIFICATION</scope>
</reference>
<comment type="subcellular location">
    <subcellularLocation>
        <location evidence="2">Cell membrane</location>
        <topology evidence="2">Multi-pass membrane protein</topology>
    </subcellularLocation>
</comment>
<feature type="transmembrane region" description="Helical" evidence="19">
    <location>
        <begin position="12"/>
        <end position="33"/>
    </location>
</feature>
<evidence type="ECO:0000259" key="20">
    <source>
        <dbReference type="Pfam" id="PF00909"/>
    </source>
</evidence>
<dbReference type="PANTHER" id="PTHR11730">
    <property type="entry name" value="AMMONIUM TRANSPORTER"/>
    <property type="match status" value="1"/>
</dbReference>
<feature type="transmembrane region" description="Helical" evidence="19">
    <location>
        <begin position="380"/>
        <end position="400"/>
    </location>
</feature>
<dbReference type="Proteomes" id="UP000472267">
    <property type="component" value="Chromosome 15"/>
</dbReference>
<comment type="catalytic activity">
    <reaction evidence="12">
        <text>CO2(out) = CO2(in)</text>
        <dbReference type="Rhea" id="RHEA:74891"/>
        <dbReference type="ChEBI" id="CHEBI:16526"/>
    </reaction>
</comment>
<feature type="domain" description="Ammonium transporter AmtB-like" evidence="20">
    <location>
        <begin position="62"/>
        <end position="415"/>
    </location>
</feature>
<evidence type="ECO:0000256" key="17">
    <source>
        <dbReference type="ARBA" id="ARBA00046403"/>
    </source>
</evidence>
<comment type="catalytic activity">
    <reaction evidence="13">
        <text>methylamine(out) = methylamine(in)</text>
        <dbReference type="Rhea" id="RHEA:74391"/>
        <dbReference type="ChEBI" id="CHEBI:59338"/>
    </reaction>
</comment>
<dbReference type="InterPro" id="IPR002229">
    <property type="entry name" value="RhesusRHD"/>
</dbReference>
<evidence type="ECO:0000313" key="21">
    <source>
        <dbReference type="Ensembl" id="ENSSFAP00005018326.1"/>
    </source>
</evidence>
<evidence type="ECO:0000256" key="13">
    <source>
        <dbReference type="ARBA" id="ARBA00036281"/>
    </source>
</evidence>
<dbReference type="SUPFAM" id="SSF111352">
    <property type="entry name" value="Ammonium transporter"/>
    <property type="match status" value="1"/>
</dbReference>
<dbReference type="FunFam" id="1.10.3430.10:FF:000001">
    <property type="entry name" value="Ammonium transporter Rh type C"/>
    <property type="match status" value="1"/>
</dbReference>
<keyword evidence="4" id="KW-0813">Transport</keyword>
<sequence>MPAYATNMRMKFPIVALALEIVTIILFAVFVVYDDGKRTKPKHGHEHEKPSNETRPELIRFELYPMFQDVHVMIFIGFGFLMTFLKRYGFSSVGINLLLAAFGLQWGILMQGIWDMDGGKIKLNIFKIINADFSTATVLISFGAVLGKTSPVQLLIMTILEISIFSINEHLVAEILHANDVGASMIIHAYGAYFGLAVARVLYRPGLRNGHENDGSVYHSDLFAMIGTVFLWMFWPSFNSAIADPGFSQFHAVINTYLSLAACVLSAYAISSLVEHKGKLDMVHIQNATLAGGVAVGTCADMSIGPFGAMLIGLVAGIISTLGFKFLTPILASNLGIQDTCGVHNLHGMPGILGGLAGIVAVLKPFSLLYFRGTAAMQAAALASSLGFALVGGAVTGLIMRLPFWGQPPDQNCFDDSIYWEVPEEEEENEESLAHADHSKNKAEA</sequence>
<comment type="function">
    <text evidence="11">Functions as an ammonia transporter. May play a role in the elimination of ammonia in the gill.</text>
</comment>
<evidence type="ECO:0000256" key="16">
    <source>
        <dbReference type="ARBA" id="ARBA00042473"/>
    </source>
</evidence>
<keyword evidence="5" id="KW-1003">Cell membrane</keyword>
<dbReference type="GO" id="GO:0097272">
    <property type="term" value="P:ammonium homeostasis"/>
    <property type="evidence" value="ECO:0007669"/>
    <property type="project" value="TreeGrafter"/>
</dbReference>
<dbReference type="InterPro" id="IPR024041">
    <property type="entry name" value="NH4_transpt_AmtB-like_dom"/>
</dbReference>
<feature type="transmembrane region" description="Helical" evidence="19">
    <location>
        <begin position="66"/>
        <end position="85"/>
    </location>
</feature>
<accession>A0A672GHQ3</accession>
<evidence type="ECO:0000256" key="7">
    <source>
        <dbReference type="ARBA" id="ARBA00022989"/>
    </source>
</evidence>
<keyword evidence="10" id="KW-0325">Glycoprotein</keyword>
<dbReference type="Gene3D" id="1.10.3430.10">
    <property type="entry name" value="Ammonium transporter AmtB like domains"/>
    <property type="match status" value="1"/>
</dbReference>
<keyword evidence="7 19" id="KW-1133">Transmembrane helix</keyword>
<comment type="subunit">
    <text evidence="17">Homodimer. Heterotrimer; a RHCE monomer interacts with a RHAG homodimer. Component of the ankyrin-1 complex in the erythrocyte, composed of ANK1, RHCE, RHAG, SLC4A1, EPB42, GYPA, GYPB and AQP1. Interacts with GYPB (via the N-terminal); this interaction bridges the (RHAG)2(RHCE) heterotrimer with the SLC4A1 Band 3 I dimer complexed with GYPA.</text>
</comment>
<dbReference type="GO" id="GO:0008519">
    <property type="term" value="F:ammonium channel activity"/>
    <property type="evidence" value="ECO:0007669"/>
    <property type="project" value="InterPro"/>
</dbReference>
<evidence type="ECO:0000256" key="1">
    <source>
        <dbReference type="ARBA" id="ARBA00000309"/>
    </source>
</evidence>
<dbReference type="Ensembl" id="ENSSFAT00005019057.1">
    <property type="protein sequence ID" value="ENSSFAP00005018326.1"/>
    <property type="gene ID" value="ENSSFAG00005009602.1"/>
</dbReference>
<feature type="region of interest" description="Disordered" evidence="18">
    <location>
        <begin position="423"/>
        <end position="445"/>
    </location>
</feature>
<dbReference type="GO" id="GO:0005886">
    <property type="term" value="C:plasma membrane"/>
    <property type="evidence" value="ECO:0007669"/>
    <property type="project" value="UniProtKB-SubCell"/>
</dbReference>